<keyword evidence="4" id="KW-0812">Transmembrane</keyword>
<evidence type="ECO:0000256" key="6">
    <source>
        <dbReference type="ARBA" id="ARBA00023136"/>
    </source>
</evidence>
<sequence>MADEISNQQESNFLLDTDNISNDSSNASSKFLYLSCLIVAFGFFTLGYDLGSISGSMIFITDYFSLTFLWQELLVSLAVGPAIVGALFSGYSNEIIGRKLTLLLSAVIFIIGSLVMAFAFSATMLLIGRILTGIAFGFMSVSSNMYVAEFAPARIRGRLSSFCSTFVTGSLFFAALVSGFFSGDKTNGWRYMLGIGAVPALLLSFGILLVPESPRWLISKGRDQEAIKVLQKLRGTEDVDDEIYEIKHRHKLAKKEGSSWSIMFRMLQFSNTRRALLVACGLMAIQQLSGINTILYYTATIIKMSGVKDDRTAVWLAAAVSFTNFIFTFVAIFTIESFGRRKLILTSTMGVFFSLILLAITFYFEAHNSPLVTVARNTGHCFAMKSCNKCLYHEMCGFCYFERAGAIQNASCVPLESFSSTTSRYCDADFELLRYYGCPSTPLINALAVIGLVLYVVSFAPGLGPVPYVVTSEIFPLWARSTGMACAMSTCYLLTLIISMTFLHSSRLFTKAGWFGISAGFSLLGWIFIYFLLPETKGKRLEHMNEVFSKSSNGT</sequence>
<comment type="caution">
    <text evidence="8">The sequence shown here is derived from an EMBL/GenBank/DDBJ whole genome shotgun (WGS) entry which is preliminary data.</text>
</comment>
<evidence type="ECO:0000256" key="4">
    <source>
        <dbReference type="ARBA" id="ARBA00022692"/>
    </source>
</evidence>
<comment type="similarity">
    <text evidence="2 7">Belongs to the major facilitator superfamily. Sugar transporter (TC 2.A.1.1) family.</text>
</comment>
<dbReference type="Proteomes" id="UP001152795">
    <property type="component" value="Unassembled WGS sequence"/>
</dbReference>
<dbReference type="Gene3D" id="1.20.1250.20">
    <property type="entry name" value="MFS general substrate transporter like domains"/>
    <property type="match status" value="2"/>
</dbReference>
<dbReference type="GO" id="GO:0016324">
    <property type="term" value="C:apical plasma membrane"/>
    <property type="evidence" value="ECO:0007669"/>
    <property type="project" value="TreeGrafter"/>
</dbReference>
<dbReference type="InterPro" id="IPR003663">
    <property type="entry name" value="Sugar/inositol_transpt"/>
</dbReference>
<dbReference type="PANTHER" id="PTHR48020">
    <property type="entry name" value="PROTON MYO-INOSITOL COTRANSPORTER"/>
    <property type="match status" value="1"/>
</dbReference>
<organism evidence="8 9">
    <name type="scientific">Paramuricea clavata</name>
    <name type="common">Red gorgonian</name>
    <name type="synonym">Violescent sea-whip</name>
    <dbReference type="NCBI Taxonomy" id="317549"/>
    <lineage>
        <taxon>Eukaryota</taxon>
        <taxon>Metazoa</taxon>
        <taxon>Cnidaria</taxon>
        <taxon>Anthozoa</taxon>
        <taxon>Octocorallia</taxon>
        <taxon>Malacalcyonacea</taxon>
        <taxon>Plexauridae</taxon>
        <taxon>Paramuricea</taxon>
    </lineage>
</organism>
<keyword evidence="6" id="KW-0472">Membrane</keyword>
<accession>A0A7D9IQD7</accession>
<dbReference type="SUPFAM" id="SSF103473">
    <property type="entry name" value="MFS general substrate transporter"/>
    <property type="match status" value="1"/>
</dbReference>
<evidence type="ECO:0000256" key="1">
    <source>
        <dbReference type="ARBA" id="ARBA00004141"/>
    </source>
</evidence>
<dbReference type="GO" id="GO:0005366">
    <property type="term" value="F:myo-inositol:proton symporter activity"/>
    <property type="evidence" value="ECO:0007669"/>
    <property type="project" value="TreeGrafter"/>
</dbReference>
<keyword evidence="5" id="KW-1133">Transmembrane helix</keyword>
<evidence type="ECO:0000256" key="5">
    <source>
        <dbReference type="ARBA" id="ARBA00022989"/>
    </source>
</evidence>
<comment type="subcellular location">
    <subcellularLocation>
        <location evidence="1">Membrane</location>
        <topology evidence="1">Multi-pass membrane protein</topology>
    </subcellularLocation>
</comment>
<dbReference type="InterPro" id="IPR005829">
    <property type="entry name" value="Sugar_transporter_CS"/>
</dbReference>
<dbReference type="OrthoDB" id="6339427at2759"/>
<protein>
    <submittedName>
        <fullName evidence="8">Proton myo-inositol cotransporter</fullName>
    </submittedName>
</protein>
<proteinExistence type="inferred from homology"/>
<dbReference type="InterPro" id="IPR050814">
    <property type="entry name" value="Myo-inositol_Transporter"/>
</dbReference>
<dbReference type="InterPro" id="IPR005828">
    <property type="entry name" value="MFS_sugar_transport-like"/>
</dbReference>
<dbReference type="InterPro" id="IPR036259">
    <property type="entry name" value="MFS_trans_sf"/>
</dbReference>
<dbReference type="Pfam" id="PF00083">
    <property type="entry name" value="Sugar_tr"/>
    <property type="match status" value="2"/>
</dbReference>
<dbReference type="PANTHER" id="PTHR48020:SF12">
    <property type="entry name" value="PROTON MYO-INOSITOL COTRANSPORTER"/>
    <property type="match status" value="1"/>
</dbReference>
<reference evidence="8" key="1">
    <citation type="submission" date="2020-04" db="EMBL/GenBank/DDBJ databases">
        <authorList>
            <person name="Alioto T."/>
            <person name="Alioto T."/>
            <person name="Gomez Garrido J."/>
        </authorList>
    </citation>
    <scope>NUCLEOTIDE SEQUENCE</scope>
    <source>
        <strain evidence="8">A484AB</strain>
    </source>
</reference>
<evidence type="ECO:0000256" key="2">
    <source>
        <dbReference type="ARBA" id="ARBA00010992"/>
    </source>
</evidence>
<dbReference type="PROSITE" id="PS00217">
    <property type="entry name" value="SUGAR_TRANSPORT_2"/>
    <property type="match status" value="1"/>
</dbReference>
<keyword evidence="3 7" id="KW-0813">Transport</keyword>
<dbReference type="PRINTS" id="PR00171">
    <property type="entry name" value="SUGRTRNSPORT"/>
</dbReference>
<dbReference type="AlphaFoldDB" id="A0A7D9IQD7"/>
<evidence type="ECO:0000313" key="9">
    <source>
        <dbReference type="Proteomes" id="UP001152795"/>
    </source>
</evidence>
<evidence type="ECO:0000256" key="7">
    <source>
        <dbReference type="RuleBase" id="RU003346"/>
    </source>
</evidence>
<name>A0A7D9IQD7_PARCT</name>
<keyword evidence="9" id="KW-1185">Reference proteome</keyword>
<dbReference type="EMBL" id="CACRXK020008118">
    <property type="protein sequence ID" value="CAB4014023.1"/>
    <property type="molecule type" value="Genomic_DNA"/>
</dbReference>
<evidence type="ECO:0000313" key="8">
    <source>
        <dbReference type="EMBL" id="CAB4014023.1"/>
    </source>
</evidence>
<dbReference type="NCBIfam" id="TIGR00879">
    <property type="entry name" value="SP"/>
    <property type="match status" value="1"/>
</dbReference>
<gene>
    <name evidence="8" type="ORF">PACLA_8A016664</name>
</gene>
<dbReference type="PROSITE" id="PS50850">
    <property type="entry name" value="MFS"/>
    <property type="match status" value="1"/>
</dbReference>
<evidence type="ECO:0000256" key="3">
    <source>
        <dbReference type="ARBA" id="ARBA00022448"/>
    </source>
</evidence>
<dbReference type="InterPro" id="IPR020846">
    <property type="entry name" value="MFS_dom"/>
</dbReference>
<dbReference type="PROSITE" id="PS00216">
    <property type="entry name" value="SUGAR_TRANSPORT_1"/>
    <property type="match status" value="1"/>
</dbReference>